<dbReference type="AlphaFoldDB" id="A0AAJ2TSX9"/>
<accession>A0AAJ2TSX9</accession>
<evidence type="ECO:0000313" key="2">
    <source>
        <dbReference type="EMBL" id="MDZ5766367.1"/>
    </source>
</evidence>
<organism evidence="2 3">
    <name type="scientific">Stenotrophomonas maltophilia</name>
    <name type="common">Pseudomonas maltophilia</name>
    <name type="synonym">Xanthomonas maltophilia</name>
    <dbReference type="NCBI Taxonomy" id="40324"/>
    <lineage>
        <taxon>Bacteria</taxon>
        <taxon>Pseudomonadati</taxon>
        <taxon>Pseudomonadota</taxon>
        <taxon>Gammaproteobacteria</taxon>
        <taxon>Lysobacterales</taxon>
        <taxon>Lysobacteraceae</taxon>
        <taxon>Stenotrophomonas</taxon>
        <taxon>Stenotrophomonas maltophilia group</taxon>
    </lineage>
</organism>
<dbReference type="Pfam" id="PF13401">
    <property type="entry name" value="AAA_22"/>
    <property type="match status" value="1"/>
</dbReference>
<reference evidence="2" key="1">
    <citation type="submission" date="2023-12" db="EMBL/GenBank/DDBJ databases">
        <title>'Antibacterial potential of Stenotrophomonas maltophilia cystic fibrosis isolates' (manuscript under preparation).</title>
        <authorList>
            <person name="Crisan C.V."/>
            <person name="Pettis M."/>
            <person name="Goldberg J.B."/>
        </authorList>
    </citation>
    <scope>NUCLEOTIDE SEQUENCE</scope>
    <source>
        <strain evidence="2">CCV129</strain>
    </source>
</reference>
<name>A0AAJ2TSX9_STEMA</name>
<feature type="domain" description="ORC1/DEAH AAA+ ATPase" evidence="1">
    <location>
        <begin position="49"/>
        <end position="180"/>
    </location>
</feature>
<dbReference type="Proteomes" id="UP001288387">
    <property type="component" value="Unassembled WGS sequence"/>
</dbReference>
<evidence type="ECO:0000259" key="1">
    <source>
        <dbReference type="Pfam" id="PF13401"/>
    </source>
</evidence>
<dbReference type="RefSeq" id="WP_099552197.1">
    <property type="nucleotide sequence ID" value="NZ_JAKJQX010000001.1"/>
</dbReference>
<gene>
    <name evidence="2" type="ORF">U4I38_18020</name>
</gene>
<dbReference type="EMBL" id="JAXRVB010000027">
    <property type="protein sequence ID" value="MDZ5766367.1"/>
    <property type="molecule type" value="Genomic_DNA"/>
</dbReference>
<dbReference type="SUPFAM" id="SSF52540">
    <property type="entry name" value="P-loop containing nucleoside triphosphate hydrolases"/>
    <property type="match status" value="1"/>
</dbReference>
<proteinExistence type="predicted"/>
<dbReference type="Gene3D" id="3.40.50.300">
    <property type="entry name" value="P-loop containing nucleotide triphosphate hydrolases"/>
    <property type="match status" value="1"/>
</dbReference>
<comment type="caution">
    <text evidence="2">The sequence shown here is derived from an EMBL/GenBank/DDBJ whole genome shotgun (WGS) entry which is preliminary data.</text>
</comment>
<protein>
    <submittedName>
        <fullName evidence="2">AAA family ATPase</fullName>
    </submittedName>
</protein>
<dbReference type="InterPro" id="IPR027417">
    <property type="entry name" value="P-loop_NTPase"/>
</dbReference>
<sequence>MHAKDNVEAIRATYPDLLADHPLLRGNAILATPAVREAATLIFDKARRARSSVAFWAHPLSGKSSCIAALRKLAPVQFPRCGFIVYEPSSKEVPAEGALIEDLLSEIGYEGRIDRTLTGKRNQLERALYSLAIAGRRIFLVIDEAQNLHAKELGWLKRLVNWLTVRDIKVTVVLFGQSQLCAMHDRLKVQMPDFSERFMSRLNEFRSLQDAADIRVCLRCCDEEAQYPTGSGWSYTQYLWPRAYAQGFRLARCADEMFEAFRARSGGVIDREGVSMQWIAEALMLVGLDAETSDADDLVLTRSDWERAIEDTDYGARSPPAFVSAARRGRVNRQDSA</sequence>
<dbReference type="GO" id="GO:0016887">
    <property type="term" value="F:ATP hydrolysis activity"/>
    <property type="evidence" value="ECO:0007669"/>
    <property type="project" value="InterPro"/>
</dbReference>
<evidence type="ECO:0000313" key="3">
    <source>
        <dbReference type="Proteomes" id="UP001288387"/>
    </source>
</evidence>
<dbReference type="InterPro" id="IPR049945">
    <property type="entry name" value="AAA_22"/>
</dbReference>